<name>A0ABV2K8B6_SPOPS</name>
<dbReference type="InterPro" id="IPR043519">
    <property type="entry name" value="NT_sf"/>
</dbReference>
<sequence>MLGLNKDVVKLVEHTNNWKKLFKVEKSLLNSLVGEHVVDIQHIGSTAIDGIAAKPLLDILVGVRSMGDAQKFDKHKLKEANIYHLARVQIEGKEVFAKFSNLENLTKTHVLHVVEYGGDWWQKHIFFRDYLNDHPEVAKQYEVLKKEMAEAFPTNERSYAEGKKDFVDRIILLREGEIDVIR</sequence>
<dbReference type="PANTHER" id="PTHR34822:SF1">
    <property type="entry name" value="GRPB FAMILY PROTEIN"/>
    <property type="match status" value="1"/>
</dbReference>
<evidence type="ECO:0000313" key="2">
    <source>
        <dbReference type="Proteomes" id="UP001549104"/>
    </source>
</evidence>
<accession>A0ABV2K8B6</accession>
<dbReference type="EMBL" id="JBEPME010000003">
    <property type="protein sequence ID" value="MET3657322.1"/>
    <property type="molecule type" value="Genomic_DNA"/>
</dbReference>
<comment type="caution">
    <text evidence="1">The sequence shown here is derived from an EMBL/GenBank/DDBJ whole genome shotgun (WGS) entry which is preliminary data.</text>
</comment>
<dbReference type="Proteomes" id="UP001549104">
    <property type="component" value="Unassembled WGS sequence"/>
</dbReference>
<proteinExistence type="predicted"/>
<dbReference type="InterPro" id="IPR007344">
    <property type="entry name" value="GrpB/CoaE"/>
</dbReference>
<keyword evidence="2" id="KW-1185">Reference proteome</keyword>
<dbReference type="RefSeq" id="WP_340741302.1">
    <property type="nucleotide sequence ID" value="NZ_JBEPME010000003.1"/>
</dbReference>
<dbReference type="PANTHER" id="PTHR34822">
    <property type="entry name" value="GRPB DOMAIN PROTEIN (AFU_ORTHOLOGUE AFUA_1G01530)"/>
    <property type="match status" value="1"/>
</dbReference>
<organism evidence="1 2">
    <name type="scientific">Sporosarcina psychrophila</name>
    <name type="common">Bacillus psychrophilus</name>
    <dbReference type="NCBI Taxonomy" id="1476"/>
    <lineage>
        <taxon>Bacteria</taxon>
        <taxon>Bacillati</taxon>
        <taxon>Bacillota</taxon>
        <taxon>Bacilli</taxon>
        <taxon>Bacillales</taxon>
        <taxon>Caryophanaceae</taxon>
        <taxon>Sporosarcina</taxon>
    </lineage>
</organism>
<evidence type="ECO:0000313" key="1">
    <source>
        <dbReference type="EMBL" id="MET3657322.1"/>
    </source>
</evidence>
<dbReference type="SUPFAM" id="SSF81301">
    <property type="entry name" value="Nucleotidyltransferase"/>
    <property type="match status" value="1"/>
</dbReference>
<dbReference type="Gene3D" id="3.30.460.10">
    <property type="entry name" value="Beta Polymerase, domain 2"/>
    <property type="match status" value="1"/>
</dbReference>
<protein>
    <submittedName>
        <fullName evidence="1">GrpB-like predicted nucleotidyltransferase (UPF0157 family)</fullName>
    </submittedName>
</protein>
<reference evidence="1 2" key="1">
    <citation type="submission" date="2024-06" db="EMBL/GenBank/DDBJ databases">
        <title>Sorghum-associated microbial communities from plants grown in Nebraska, USA.</title>
        <authorList>
            <person name="Schachtman D."/>
        </authorList>
    </citation>
    <scope>NUCLEOTIDE SEQUENCE [LARGE SCALE GENOMIC DNA]</scope>
    <source>
        <strain evidence="1 2">1288</strain>
    </source>
</reference>
<dbReference type="Pfam" id="PF04229">
    <property type="entry name" value="GrpB"/>
    <property type="match status" value="1"/>
</dbReference>
<gene>
    <name evidence="1" type="ORF">ABIC55_002409</name>
</gene>